<gene>
    <name evidence="2" type="ORF">J5Y05_13015</name>
</gene>
<reference evidence="2" key="1">
    <citation type="submission" date="2021-04" db="EMBL/GenBank/DDBJ databases">
        <title>Genome seq and assembly of Streptomyces sp. RG38.</title>
        <authorList>
            <person name="Chhetri G."/>
        </authorList>
    </citation>
    <scope>NUCLEOTIDE SEQUENCE</scope>
    <source>
        <strain evidence="2">RG38</strain>
    </source>
</reference>
<name>A0A941B2P9_9ACTN</name>
<dbReference type="EMBL" id="JAGPNL010000003">
    <property type="protein sequence ID" value="MBQ0827427.1"/>
    <property type="molecule type" value="Genomic_DNA"/>
</dbReference>
<keyword evidence="1" id="KW-0472">Membrane</keyword>
<dbReference type="Proteomes" id="UP000677875">
    <property type="component" value="Unassembled WGS sequence"/>
</dbReference>
<dbReference type="RefSeq" id="WP_210871801.1">
    <property type="nucleotide sequence ID" value="NZ_JAGPNL010000003.1"/>
</dbReference>
<sequence>MSVNRRASTTFALLAALQAVIGIVFTITQGRAFGAPLFWLSTGSLAIAWYFERKSTDRG</sequence>
<comment type="caution">
    <text evidence="2">The sequence shown here is derived from an EMBL/GenBank/DDBJ whole genome shotgun (WGS) entry which is preliminary data.</text>
</comment>
<evidence type="ECO:0000256" key="1">
    <source>
        <dbReference type="SAM" id="Phobius"/>
    </source>
</evidence>
<evidence type="ECO:0000313" key="2">
    <source>
        <dbReference type="EMBL" id="MBQ0827427.1"/>
    </source>
</evidence>
<evidence type="ECO:0000313" key="3">
    <source>
        <dbReference type="Proteomes" id="UP000677875"/>
    </source>
</evidence>
<protein>
    <submittedName>
        <fullName evidence="2">Uncharacterized protein</fullName>
    </submittedName>
</protein>
<organism evidence="2 3">
    <name type="scientific">Streptomyces tagetis</name>
    <dbReference type="NCBI Taxonomy" id="2820809"/>
    <lineage>
        <taxon>Bacteria</taxon>
        <taxon>Bacillati</taxon>
        <taxon>Actinomycetota</taxon>
        <taxon>Actinomycetes</taxon>
        <taxon>Kitasatosporales</taxon>
        <taxon>Streptomycetaceae</taxon>
        <taxon>Streptomyces</taxon>
    </lineage>
</organism>
<keyword evidence="1" id="KW-1133">Transmembrane helix</keyword>
<proteinExistence type="predicted"/>
<feature type="transmembrane region" description="Helical" evidence="1">
    <location>
        <begin position="32"/>
        <end position="51"/>
    </location>
</feature>
<keyword evidence="1" id="KW-0812">Transmembrane</keyword>
<accession>A0A941B2P9</accession>
<keyword evidence="3" id="KW-1185">Reference proteome</keyword>
<dbReference type="AlphaFoldDB" id="A0A941B2P9"/>